<proteinExistence type="predicted"/>
<dbReference type="EMBL" id="JAHWQX010000003">
    <property type="protein sequence ID" value="MBW3098378.1"/>
    <property type="molecule type" value="Genomic_DNA"/>
</dbReference>
<dbReference type="NCBIfam" id="NF004638">
    <property type="entry name" value="PRK05988.1"/>
    <property type="match status" value="1"/>
</dbReference>
<dbReference type="PIRSF" id="PIRSF000216">
    <property type="entry name" value="NADH_DH_24kDa"/>
    <property type="match status" value="1"/>
</dbReference>
<dbReference type="Proteomes" id="UP001430804">
    <property type="component" value="Unassembled WGS sequence"/>
</dbReference>
<dbReference type="PANTHER" id="PTHR43342:SF1">
    <property type="entry name" value="BIFURCATING [FEFE] HYDROGENASE GAMMA SUBUNIT"/>
    <property type="match status" value="1"/>
</dbReference>
<name>A0ABS6WQX9_9HYPH</name>
<sequence length="154" mass="16291">MQSAQQATARAIAGAHSHREGALLPILHAVQEEFGCIPPQTIPAIADVLNLSRAEVHGVVSFYHDFRDTPAGRHVVKLCRAEACQAMGGAALAEQLLEDLDTGWSGTTADGRLTIEPVYCLGLCACAPAAMIDEKPHGRLDAARLTTLLSELAP</sequence>
<evidence type="ECO:0000313" key="2">
    <source>
        <dbReference type="Proteomes" id="UP001430804"/>
    </source>
</evidence>
<keyword evidence="2" id="KW-1185">Reference proteome</keyword>
<evidence type="ECO:0000313" key="1">
    <source>
        <dbReference type="EMBL" id="MBW3098378.1"/>
    </source>
</evidence>
<dbReference type="CDD" id="cd03081">
    <property type="entry name" value="TRX_Fd_NuoE_FDH_gamma"/>
    <property type="match status" value="1"/>
</dbReference>
<dbReference type="PANTHER" id="PTHR43342">
    <property type="entry name" value="NADH-QUINONE OXIDOREDUCTASE, E SUBUNIT"/>
    <property type="match status" value="1"/>
</dbReference>
<accession>A0ABS6WQX9</accession>
<gene>
    <name evidence="1" type="ORF">KY465_13930</name>
</gene>
<dbReference type="InterPro" id="IPR028431">
    <property type="entry name" value="NADP_DH_HndA-like"/>
</dbReference>
<organism evidence="1 2">
    <name type="scientific">Pseudohoeflea coraliihabitans</name>
    <dbReference type="NCBI Taxonomy" id="2860393"/>
    <lineage>
        <taxon>Bacteria</taxon>
        <taxon>Pseudomonadati</taxon>
        <taxon>Pseudomonadota</taxon>
        <taxon>Alphaproteobacteria</taxon>
        <taxon>Hyphomicrobiales</taxon>
        <taxon>Rhizobiaceae</taxon>
        <taxon>Pseudohoeflea</taxon>
    </lineage>
</organism>
<comment type="caution">
    <text evidence="1">The sequence shown here is derived from an EMBL/GenBank/DDBJ whole genome shotgun (WGS) entry which is preliminary data.</text>
</comment>
<protein>
    <submittedName>
        <fullName evidence="1">Formate dehydrogenase subunit gamma</fullName>
    </submittedName>
</protein>
<reference evidence="1" key="1">
    <citation type="submission" date="2021-07" db="EMBL/GenBank/DDBJ databases">
        <title>Pseudohoeflea marina sp. nov. a polyhydroxyalcanoate-producing bacterium.</title>
        <authorList>
            <person name="Zheng W."/>
            <person name="Yu S."/>
            <person name="Huang Y."/>
        </authorList>
    </citation>
    <scope>NUCLEOTIDE SEQUENCE</scope>
    <source>
        <strain evidence="1">DP4N28-3</strain>
    </source>
</reference>
<dbReference type="RefSeq" id="WP_219202786.1">
    <property type="nucleotide sequence ID" value="NZ_JAHWQX010000003.1"/>
</dbReference>
<dbReference type="PROSITE" id="PS01099">
    <property type="entry name" value="COMPLEX1_24K"/>
    <property type="match status" value="1"/>
</dbReference>
<dbReference type="Pfam" id="PF01257">
    <property type="entry name" value="2Fe-2S_thioredx"/>
    <property type="match status" value="1"/>
</dbReference>
<dbReference type="InterPro" id="IPR002023">
    <property type="entry name" value="NuoE-like"/>
</dbReference>